<dbReference type="Pfam" id="PF07727">
    <property type="entry name" value="RVT_2"/>
    <property type="match status" value="1"/>
</dbReference>
<dbReference type="PANTHER" id="PTHR11439:SF484">
    <property type="entry name" value="REVERSE TRANSCRIPTASE TY1_COPIA-TYPE DOMAIN-CONTAINING PROTEIN"/>
    <property type="match status" value="1"/>
</dbReference>
<comment type="caution">
    <text evidence="3">The sequence shown here is derived from an EMBL/GenBank/DDBJ whole genome shotgun (WGS) entry which is preliminary data.</text>
</comment>
<dbReference type="AlphaFoldDB" id="A0A371EUX5"/>
<dbReference type="SUPFAM" id="SSF56672">
    <property type="entry name" value="DNA/RNA polymerases"/>
    <property type="match status" value="1"/>
</dbReference>
<name>A0A371EUX5_MUCPR</name>
<evidence type="ECO:0000313" key="4">
    <source>
        <dbReference type="Proteomes" id="UP000257109"/>
    </source>
</evidence>
<dbReference type="InterPro" id="IPR013103">
    <property type="entry name" value="RVT_2"/>
</dbReference>
<sequence>MEQPLGFVAQGESDLVCKFRRSLYGLKQSPRAWFRKFSQVVQNFGTTRSEPDHSVFYCHSSFGKCVYLILYVNDIVITGNDDVKIFQLNHFQTKYLGHLKYFFGIEVAQSKEGIVISQRKYALDILQEASMSNCRPVDSPMDPNMKLMVKQNDFYFDPERYRRLVGKLIYLTITRPDFSFAVVSLCRHLTLITGQQSSVSLDISRRHLDRGDTHISGYCNVDWARSPIDRRSTIGSCISIGGNVVSWKSKKQNTITHSSTEPEYRAMTSATYESIWVKQLIQELKFVDVQPMKLYCDNQATLHIASNPVFHERTKHIEIDCYFVREKLLAKEISTEFVNSNNQLADIFTKSLRGPSCARSYWLYGGFFDLAELTEDADAMLDISVNMTEIAKSVGVDTNPADGAKGVDSLVMSDDTKNVDSVVGMSVNVKIFDSENELSDSIKIADSMVDMLEPIEMTEVSYSMVNISDFAYRSTILDSVTNRFNLAEVSDSRTKVLDPVNSFRMMCDGGTKCSICVEIQVATVGGPVGAEAAVVMGAMSDASYERKVEYDVQNQKRADSDSRNQDEAETDFDIRKEAGAKSNNLEEAGSDSSKQEEIESDSGGRNYKLAEVDSVLDCRVHHQVNAESDLGNQVCSRTEVATLPGTRLYTWTTRTTLG</sequence>
<dbReference type="STRING" id="157652.A0A371EUX5"/>
<dbReference type="EMBL" id="QJKJ01011944">
    <property type="protein sequence ID" value="RDX69842.1"/>
    <property type="molecule type" value="Genomic_DNA"/>
</dbReference>
<evidence type="ECO:0000256" key="1">
    <source>
        <dbReference type="SAM" id="MobiDB-lite"/>
    </source>
</evidence>
<organism evidence="3 4">
    <name type="scientific">Mucuna pruriens</name>
    <name type="common">Velvet bean</name>
    <name type="synonym">Dolichos pruriens</name>
    <dbReference type="NCBI Taxonomy" id="157652"/>
    <lineage>
        <taxon>Eukaryota</taxon>
        <taxon>Viridiplantae</taxon>
        <taxon>Streptophyta</taxon>
        <taxon>Embryophyta</taxon>
        <taxon>Tracheophyta</taxon>
        <taxon>Spermatophyta</taxon>
        <taxon>Magnoliopsida</taxon>
        <taxon>eudicotyledons</taxon>
        <taxon>Gunneridae</taxon>
        <taxon>Pentapetalae</taxon>
        <taxon>rosids</taxon>
        <taxon>fabids</taxon>
        <taxon>Fabales</taxon>
        <taxon>Fabaceae</taxon>
        <taxon>Papilionoideae</taxon>
        <taxon>50 kb inversion clade</taxon>
        <taxon>NPAAA clade</taxon>
        <taxon>indigoferoid/millettioid clade</taxon>
        <taxon>Phaseoleae</taxon>
        <taxon>Mucuna</taxon>
    </lineage>
</organism>
<proteinExistence type="predicted"/>
<feature type="non-terminal residue" evidence="3">
    <location>
        <position position="1"/>
    </location>
</feature>
<reference evidence="3" key="1">
    <citation type="submission" date="2018-05" db="EMBL/GenBank/DDBJ databases">
        <title>Draft genome of Mucuna pruriens seed.</title>
        <authorList>
            <person name="Nnadi N.E."/>
            <person name="Vos R."/>
            <person name="Hasami M.H."/>
            <person name="Devisetty U.K."/>
            <person name="Aguiy J.C."/>
        </authorList>
    </citation>
    <scope>NUCLEOTIDE SEQUENCE [LARGE SCALE GENOMIC DNA]</scope>
    <source>
        <strain evidence="3">JCA_2017</strain>
    </source>
</reference>
<evidence type="ECO:0000313" key="3">
    <source>
        <dbReference type="EMBL" id="RDX69842.1"/>
    </source>
</evidence>
<accession>A0A371EUX5</accession>
<dbReference type="InterPro" id="IPR043502">
    <property type="entry name" value="DNA/RNA_pol_sf"/>
</dbReference>
<dbReference type="CDD" id="cd09272">
    <property type="entry name" value="RNase_HI_RT_Ty1"/>
    <property type="match status" value="1"/>
</dbReference>
<evidence type="ECO:0000259" key="2">
    <source>
        <dbReference type="Pfam" id="PF07727"/>
    </source>
</evidence>
<feature type="compositionally biased region" description="Basic and acidic residues" evidence="1">
    <location>
        <begin position="548"/>
        <end position="579"/>
    </location>
</feature>
<gene>
    <name evidence="3" type="primary">GIP</name>
    <name evidence="3" type="ORF">CR513_50989</name>
</gene>
<feature type="region of interest" description="Disordered" evidence="1">
    <location>
        <begin position="548"/>
        <end position="605"/>
    </location>
</feature>
<protein>
    <submittedName>
        <fullName evidence="3">Copia protein</fullName>
    </submittedName>
</protein>
<dbReference type="OrthoDB" id="2012657at2759"/>
<dbReference type="Proteomes" id="UP000257109">
    <property type="component" value="Unassembled WGS sequence"/>
</dbReference>
<keyword evidence="4" id="KW-1185">Reference proteome</keyword>
<dbReference type="PANTHER" id="PTHR11439">
    <property type="entry name" value="GAG-POL-RELATED RETROTRANSPOSON"/>
    <property type="match status" value="1"/>
</dbReference>
<feature type="domain" description="Reverse transcriptase Ty1/copia-type" evidence="2">
    <location>
        <begin position="1"/>
        <end position="141"/>
    </location>
</feature>